<dbReference type="KEGG" id="bcv:Bcav_3759"/>
<keyword evidence="3" id="KW-1185">Reference proteome</keyword>
<dbReference type="EMBL" id="CP001618">
    <property type="protein sequence ID" value="ACQ82001.1"/>
    <property type="molecule type" value="Genomic_DNA"/>
</dbReference>
<name>C5C3U2_BEUC1</name>
<keyword evidence="2" id="KW-0808">Transferase</keyword>
<dbReference type="Pfam" id="PF00583">
    <property type="entry name" value="Acetyltransf_1"/>
    <property type="match status" value="1"/>
</dbReference>
<dbReference type="InterPro" id="IPR000182">
    <property type="entry name" value="GNAT_dom"/>
</dbReference>
<feature type="domain" description="N-acetyltransferase" evidence="1">
    <location>
        <begin position="3"/>
        <end position="150"/>
    </location>
</feature>
<accession>C5C3U2</accession>
<dbReference type="PANTHER" id="PTHR43072">
    <property type="entry name" value="N-ACETYLTRANSFERASE"/>
    <property type="match status" value="1"/>
</dbReference>
<evidence type="ECO:0000313" key="3">
    <source>
        <dbReference type="Proteomes" id="UP000007962"/>
    </source>
</evidence>
<dbReference type="Proteomes" id="UP000007962">
    <property type="component" value="Chromosome"/>
</dbReference>
<gene>
    <name evidence="2" type="ordered locus">Bcav_3759</name>
</gene>
<dbReference type="RefSeq" id="WP_015884238.1">
    <property type="nucleotide sequence ID" value="NC_012669.1"/>
</dbReference>
<dbReference type="eggNOG" id="COG0456">
    <property type="taxonomic scope" value="Bacteria"/>
</dbReference>
<dbReference type="STRING" id="471853.Bcav_3759"/>
<dbReference type="GO" id="GO:0016747">
    <property type="term" value="F:acyltransferase activity, transferring groups other than amino-acyl groups"/>
    <property type="evidence" value="ECO:0007669"/>
    <property type="project" value="InterPro"/>
</dbReference>
<dbReference type="Gene3D" id="3.40.630.30">
    <property type="match status" value="1"/>
</dbReference>
<dbReference type="AlphaFoldDB" id="C5C3U2"/>
<reference evidence="2 3" key="1">
    <citation type="journal article" date="2009" name="Stand. Genomic Sci.">
        <title>Complete genome sequence of Beutenbergia cavernae type strain (HKI 0122).</title>
        <authorList>
            <person name="Land M."/>
            <person name="Pukall R."/>
            <person name="Abt B."/>
            <person name="Goker M."/>
            <person name="Rohde M."/>
            <person name="Glavina Del Rio T."/>
            <person name="Tice H."/>
            <person name="Copeland A."/>
            <person name="Cheng J.F."/>
            <person name="Lucas S."/>
            <person name="Chen F."/>
            <person name="Nolan M."/>
            <person name="Bruce D."/>
            <person name="Goodwin L."/>
            <person name="Pitluck S."/>
            <person name="Ivanova N."/>
            <person name="Mavromatis K."/>
            <person name="Ovchinnikova G."/>
            <person name="Pati A."/>
            <person name="Chen A."/>
            <person name="Palaniappan K."/>
            <person name="Hauser L."/>
            <person name="Chang Y.J."/>
            <person name="Jefferies C.C."/>
            <person name="Saunders E."/>
            <person name="Brettin T."/>
            <person name="Detter J.C."/>
            <person name="Han C."/>
            <person name="Chain P."/>
            <person name="Bristow J."/>
            <person name="Eisen J.A."/>
            <person name="Markowitz V."/>
            <person name="Hugenholtz P."/>
            <person name="Kyrpides N.C."/>
            <person name="Klenk H.P."/>
            <person name="Lapidus A."/>
        </authorList>
    </citation>
    <scope>NUCLEOTIDE SEQUENCE [LARGE SCALE GENOMIC DNA]</scope>
    <source>
        <strain evidence="3">ATCC BAA-8 / DSM 12333 / NBRC 16432</strain>
    </source>
</reference>
<evidence type="ECO:0000259" key="1">
    <source>
        <dbReference type="PROSITE" id="PS51186"/>
    </source>
</evidence>
<evidence type="ECO:0000313" key="2">
    <source>
        <dbReference type="EMBL" id="ACQ82001.1"/>
    </source>
</evidence>
<proteinExistence type="predicted"/>
<dbReference type="CDD" id="cd04301">
    <property type="entry name" value="NAT_SF"/>
    <property type="match status" value="1"/>
</dbReference>
<sequence length="152" mass="16517">MDFRLRELGPDDEHLLLACAGADVFDADPTPEWSRRFLTSPGHHLVLATGDDGAPVGFVSGVTMTHPDKGTEMFLYELGVAERARRQGIGHALVERLADVARREGCVGMWVLTDTDNDAAQRTYVGAGGSVEDPPALMITWTFSEDPTPGHR</sequence>
<dbReference type="PANTHER" id="PTHR43072:SF60">
    <property type="entry name" value="L-2,4-DIAMINOBUTYRIC ACID ACETYLTRANSFERASE"/>
    <property type="match status" value="1"/>
</dbReference>
<protein>
    <submittedName>
        <fullName evidence="2">GCN5-related protein N-acetyltransferase</fullName>
    </submittedName>
</protein>
<dbReference type="OrthoDB" id="4119890at2"/>
<dbReference type="PROSITE" id="PS51186">
    <property type="entry name" value="GNAT"/>
    <property type="match status" value="1"/>
</dbReference>
<dbReference type="HOGENOM" id="CLU_145408_0_0_11"/>
<dbReference type="SUPFAM" id="SSF55729">
    <property type="entry name" value="Acyl-CoA N-acyltransferases (Nat)"/>
    <property type="match status" value="1"/>
</dbReference>
<dbReference type="InterPro" id="IPR016181">
    <property type="entry name" value="Acyl_CoA_acyltransferase"/>
</dbReference>
<organism evidence="2 3">
    <name type="scientific">Beutenbergia cavernae (strain ATCC BAA-8 / DSM 12333 / CCUG 43141 / JCM 11478 / NBRC 16432 / NCIMB 13614 / HKI 0122)</name>
    <dbReference type="NCBI Taxonomy" id="471853"/>
    <lineage>
        <taxon>Bacteria</taxon>
        <taxon>Bacillati</taxon>
        <taxon>Actinomycetota</taxon>
        <taxon>Actinomycetes</taxon>
        <taxon>Micrococcales</taxon>
        <taxon>Beutenbergiaceae</taxon>
        <taxon>Beutenbergia</taxon>
    </lineage>
</organism>